<dbReference type="OrthoDB" id="3162439at2759"/>
<dbReference type="EMBL" id="JAACJN010000037">
    <property type="protein sequence ID" value="KAF5386315.1"/>
    <property type="molecule type" value="Genomic_DNA"/>
</dbReference>
<evidence type="ECO:0000259" key="1">
    <source>
        <dbReference type="Pfam" id="PF09994"/>
    </source>
</evidence>
<evidence type="ECO:0000313" key="3">
    <source>
        <dbReference type="Proteomes" id="UP000518752"/>
    </source>
</evidence>
<organism evidence="2 3">
    <name type="scientific">Collybiopsis confluens</name>
    <dbReference type="NCBI Taxonomy" id="2823264"/>
    <lineage>
        <taxon>Eukaryota</taxon>
        <taxon>Fungi</taxon>
        <taxon>Dikarya</taxon>
        <taxon>Basidiomycota</taxon>
        <taxon>Agaricomycotina</taxon>
        <taxon>Agaricomycetes</taxon>
        <taxon>Agaricomycetidae</taxon>
        <taxon>Agaricales</taxon>
        <taxon>Marasmiineae</taxon>
        <taxon>Omphalotaceae</taxon>
        <taxon>Collybiopsis</taxon>
    </lineage>
</organism>
<feature type="domain" description="T6SS Phospholipase effector Tle1-like catalytic" evidence="1">
    <location>
        <begin position="248"/>
        <end position="296"/>
    </location>
</feature>
<dbReference type="Proteomes" id="UP000518752">
    <property type="component" value="Unassembled WGS sequence"/>
</dbReference>
<dbReference type="Pfam" id="PF09994">
    <property type="entry name" value="T6SS_Tle1-like_cat"/>
    <property type="match status" value="1"/>
</dbReference>
<reference evidence="2 3" key="1">
    <citation type="journal article" date="2020" name="ISME J.">
        <title>Uncovering the hidden diversity of litter-decomposition mechanisms in mushroom-forming fungi.</title>
        <authorList>
            <person name="Floudas D."/>
            <person name="Bentzer J."/>
            <person name="Ahren D."/>
            <person name="Johansson T."/>
            <person name="Persson P."/>
            <person name="Tunlid A."/>
        </authorList>
    </citation>
    <scope>NUCLEOTIDE SEQUENCE [LARGE SCALE GENOMIC DNA]</scope>
    <source>
        <strain evidence="2 3">CBS 406.79</strain>
    </source>
</reference>
<protein>
    <recommendedName>
        <fullName evidence="1">T6SS Phospholipase effector Tle1-like catalytic domain-containing protein</fullName>
    </recommendedName>
</protein>
<proteinExistence type="predicted"/>
<comment type="caution">
    <text evidence="2">The sequence shown here is derived from an EMBL/GenBank/DDBJ whole genome shotgun (WGS) entry which is preliminary data.</text>
</comment>
<dbReference type="AlphaFoldDB" id="A0A8H5M9I3"/>
<accession>A0A8H5M9I3</accession>
<gene>
    <name evidence="2" type="ORF">D9757_008613</name>
</gene>
<sequence>MDVDDDFHPADRRVECHGRQAFSLSVINLASATPPQNVSTPSVSSLTPEQIQLKHVGFAQAKDRLYQLLTEAGAPFEVITGAPLLPGQQEAAHMVPSSADDSTLLLLEYAFGLEPRTFAVHSKWNPAPMNQLYHRTIDRHGGFLLPSLESITYIQEKLNLIAAFRVEVALVDPDERPFASLYPHLTWQSIRCCDHEDTYLHTYSFIPFGFVSVFRWNRQPTTGHNKWSTTRQVVSSAGPKVQVIFNCLLQAGIGTYTAPQVATPLVAKFSKAVDDAIAWNLHAHVMAGYEFVMQNCPYDSIPWNSTPDVYDRCAHHCAASTSTGQAKGCISALKRRTQIGGRIDITMKYTFALFPILLRDRW</sequence>
<name>A0A8H5M9I3_9AGAR</name>
<dbReference type="InterPro" id="IPR018712">
    <property type="entry name" value="Tle1-like_cat"/>
</dbReference>
<keyword evidence="3" id="KW-1185">Reference proteome</keyword>
<evidence type="ECO:0000313" key="2">
    <source>
        <dbReference type="EMBL" id="KAF5386315.1"/>
    </source>
</evidence>